<evidence type="ECO:0000256" key="3">
    <source>
        <dbReference type="ARBA" id="ARBA00022475"/>
    </source>
</evidence>
<dbReference type="PROSITE" id="PS50893">
    <property type="entry name" value="ABC_TRANSPORTER_2"/>
    <property type="match status" value="1"/>
</dbReference>
<dbReference type="RefSeq" id="WP_378532737.1">
    <property type="nucleotide sequence ID" value="NZ_JBHSBH010000007.1"/>
</dbReference>
<keyword evidence="4" id="KW-0410">Iron transport</keyword>
<name>A0ABV8FNL7_9ACTN</name>
<keyword evidence="9" id="KW-0472">Membrane</keyword>
<dbReference type="InterPro" id="IPR027417">
    <property type="entry name" value="P-loop_NTPase"/>
</dbReference>
<dbReference type="Gene3D" id="3.40.50.300">
    <property type="entry name" value="P-loop containing nucleotide triphosphate hydrolases"/>
    <property type="match status" value="1"/>
</dbReference>
<organism evidence="11 12">
    <name type="scientific">Nocardiopsis sediminis</name>
    <dbReference type="NCBI Taxonomy" id="1778267"/>
    <lineage>
        <taxon>Bacteria</taxon>
        <taxon>Bacillati</taxon>
        <taxon>Actinomycetota</taxon>
        <taxon>Actinomycetes</taxon>
        <taxon>Streptosporangiales</taxon>
        <taxon>Nocardiopsidaceae</taxon>
        <taxon>Nocardiopsis</taxon>
    </lineage>
</organism>
<evidence type="ECO:0000256" key="8">
    <source>
        <dbReference type="ARBA" id="ARBA00023065"/>
    </source>
</evidence>
<evidence type="ECO:0000256" key="2">
    <source>
        <dbReference type="ARBA" id="ARBA00022448"/>
    </source>
</evidence>
<dbReference type="SMART" id="SM00382">
    <property type="entry name" value="AAA"/>
    <property type="match status" value="1"/>
</dbReference>
<dbReference type="PROSITE" id="PS00211">
    <property type="entry name" value="ABC_TRANSPORTER_1"/>
    <property type="match status" value="1"/>
</dbReference>
<dbReference type="InterPro" id="IPR003593">
    <property type="entry name" value="AAA+_ATPase"/>
</dbReference>
<gene>
    <name evidence="11" type="ORF">ACFOVU_11625</name>
</gene>
<comment type="caution">
    <text evidence="11">The sequence shown here is derived from an EMBL/GenBank/DDBJ whole genome shotgun (WGS) entry which is preliminary data.</text>
</comment>
<dbReference type="Pfam" id="PF00005">
    <property type="entry name" value="ABC_tran"/>
    <property type="match status" value="1"/>
</dbReference>
<proteinExistence type="predicted"/>
<keyword evidence="2" id="KW-0813">Transport</keyword>
<keyword evidence="12" id="KW-1185">Reference proteome</keyword>
<protein>
    <submittedName>
        <fullName evidence="11">ABC transporter ATP-binding protein</fullName>
    </submittedName>
</protein>
<evidence type="ECO:0000256" key="6">
    <source>
        <dbReference type="ARBA" id="ARBA00022840"/>
    </source>
</evidence>
<evidence type="ECO:0000259" key="10">
    <source>
        <dbReference type="PROSITE" id="PS50893"/>
    </source>
</evidence>
<dbReference type="EMBL" id="JBHSBH010000007">
    <property type="protein sequence ID" value="MFC3996567.1"/>
    <property type="molecule type" value="Genomic_DNA"/>
</dbReference>
<evidence type="ECO:0000313" key="11">
    <source>
        <dbReference type="EMBL" id="MFC3996567.1"/>
    </source>
</evidence>
<dbReference type="PANTHER" id="PTHR42771">
    <property type="entry name" value="IRON(3+)-HYDROXAMATE IMPORT ATP-BINDING PROTEIN FHUC"/>
    <property type="match status" value="1"/>
</dbReference>
<accession>A0ABV8FNL7</accession>
<dbReference type="Proteomes" id="UP001595847">
    <property type="component" value="Unassembled WGS sequence"/>
</dbReference>
<comment type="subcellular location">
    <subcellularLocation>
        <location evidence="1">Cell membrane</location>
        <topology evidence="1">Peripheral membrane protein</topology>
    </subcellularLocation>
</comment>
<evidence type="ECO:0000256" key="7">
    <source>
        <dbReference type="ARBA" id="ARBA00023004"/>
    </source>
</evidence>
<dbReference type="SUPFAM" id="SSF52540">
    <property type="entry name" value="P-loop containing nucleoside triphosphate hydrolases"/>
    <property type="match status" value="1"/>
</dbReference>
<dbReference type="CDD" id="cd03214">
    <property type="entry name" value="ABC_Iron-Siderophores_B12_Hemin"/>
    <property type="match status" value="1"/>
</dbReference>
<keyword evidence="5" id="KW-0547">Nucleotide-binding</keyword>
<dbReference type="GO" id="GO:0005524">
    <property type="term" value="F:ATP binding"/>
    <property type="evidence" value="ECO:0007669"/>
    <property type="project" value="UniProtKB-KW"/>
</dbReference>
<sequence>MTAADPPAALRLDRVGFGYAREHPVLHGIDLAIPAGQTVALVGRNGCGKSTLLRLLAGALHPTSGRVLLDGEDIAALGRRAIARRVAVLHQALPPIPGMTARRLVRQGRFAHRGVLGMLRDSEDDITRDAMARAGVADLADRPLESLSGGERQRVRLALALAQDTPVLLLDEPTTYLDVRHQLEVLDLVADFARRLTVVMVLHDLDHAARYADRIVALREGAVAADGGPADVVHDSMLRDVFGVRGRVLIDERHGTPYCRLDTPV</sequence>
<keyword evidence="3" id="KW-1003">Cell membrane</keyword>
<keyword evidence="8" id="KW-0406">Ion transport</keyword>
<evidence type="ECO:0000256" key="9">
    <source>
        <dbReference type="ARBA" id="ARBA00023136"/>
    </source>
</evidence>
<dbReference type="InterPro" id="IPR051535">
    <property type="entry name" value="Siderophore_ABC-ATPase"/>
</dbReference>
<dbReference type="PANTHER" id="PTHR42771:SF2">
    <property type="entry name" value="IRON(3+)-HYDROXAMATE IMPORT ATP-BINDING PROTEIN FHUC"/>
    <property type="match status" value="1"/>
</dbReference>
<evidence type="ECO:0000313" key="12">
    <source>
        <dbReference type="Proteomes" id="UP001595847"/>
    </source>
</evidence>
<feature type="domain" description="ABC transporter" evidence="10">
    <location>
        <begin position="10"/>
        <end position="245"/>
    </location>
</feature>
<reference evidence="12" key="1">
    <citation type="journal article" date="2019" name="Int. J. Syst. Evol. Microbiol.">
        <title>The Global Catalogue of Microorganisms (GCM) 10K type strain sequencing project: providing services to taxonomists for standard genome sequencing and annotation.</title>
        <authorList>
            <consortium name="The Broad Institute Genomics Platform"/>
            <consortium name="The Broad Institute Genome Sequencing Center for Infectious Disease"/>
            <person name="Wu L."/>
            <person name="Ma J."/>
        </authorList>
    </citation>
    <scope>NUCLEOTIDE SEQUENCE [LARGE SCALE GENOMIC DNA]</scope>
    <source>
        <strain evidence="12">TBRC 1826</strain>
    </source>
</reference>
<keyword evidence="6 11" id="KW-0067">ATP-binding</keyword>
<dbReference type="InterPro" id="IPR003439">
    <property type="entry name" value="ABC_transporter-like_ATP-bd"/>
</dbReference>
<dbReference type="InterPro" id="IPR017871">
    <property type="entry name" value="ABC_transporter-like_CS"/>
</dbReference>
<evidence type="ECO:0000256" key="4">
    <source>
        <dbReference type="ARBA" id="ARBA00022496"/>
    </source>
</evidence>
<evidence type="ECO:0000256" key="1">
    <source>
        <dbReference type="ARBA" id="ARBA00004202"/>
    </source>
</evidence>
<evidence type="ECO:0000256" key="5">
    <source>
        <dbReference type="ARBA" id="ARBA00022741"/>
    </source>
</evidence>
<keyword evidence="7" id="KW-0408">Iron</keyword>